<name>A0ABS6ZRC4_9GAMM</name>
<accession>A0ABS6ZRC4</accession>
<dbReference type="RefSeq" id="WP_219792483.1">
    <property type="nucleotide sequence ID" value="NZ_JAHYCA010000004.1"/>
</dbReference>
<dbReference type="PANTHER" id="PTHR45947:SF15">
    <property type="entry name" value="TEICHURONIC ACID BIOSYNTHESIS GLYCOSYLTRANSFERASE TUAC-RELATED"/>
    <property type="match status" value="1"/>
</dbReference>
<keyword evidence="3" id="KW-1185">Reference proteome</keyword>
<sequence length="343" mass="38417">MVINKSDCRYDLKIINTAHITNAFPTSLAPVKGVFIKEQIDSLYEEGVGVKVHVISKENDGILAYLKAWWFMLLNARRYDLVHCHHVLVGLLGVFSVPRSKLVVSFMNDGRHNLKGRLAPLGWPVFWFLTCYCKWKVYKSRLPRRFAGHGAVLLPNGVNETLFTIQDRQAAKRQLGLDPSKRYVLFVSANTVRAEKRFDLFSEAVAYVQRHDAMVEPLIMTQAARDEVPFYFNAASAHLLASDFEGSPNSVREALACGTPVVARNVGGVRHILDGAENCRVVEEATGAALGEALRQVLDSVAQGEELRARLRQHLIDKGFTQRQVAQQLVALYQKALSRHGSH</sequence>
<dbReference type="SUPFAM" id="SSF53756">
    <property type="entry name" value="UDP-Glycosyltransferase/glycogen phosphorylase"/>
    <property type="match status" value="1"/>
</dbReference>
<dbReference type="Pfam" id="PF00534">
    <property type="entry name" value="Glycos_transf_1"/>
    <property type="match status" value="1"/>
</dbReference>
<proteinExistence type="predicted"/>
<protein>
    <submittedName>
        <fullName evidence="2">Glycosyltransferase family 4 protein</fullName>
    </submittedName>
</protein>
<dbReference type="Gene3D" id="3.40.50.2000">
    <property type="entry name" value="Glycogen Phosphorylase B"/>
    <property type="match status" value="3"/>
</dbReference>
<reference evidence="2 3" key="1">
    <citation type="submission" date="2021-07" db="EMBL/GenBank/DDBJ databases">
        <authorList>
            <person name="So Y."/>
        </authorList>
    </citation>
    <scope>NUCLEOTIDE SEQUENCE [LARGE SCALE GENOMIC DNA]</scope>
    <source>
        <strain evidence="2 3">Y3S6</strain>
    </source>
</reference>
<dbReference type="Proteomes" id="UP000769617">
    <property type="component" value="Unassembled WGS sequence"/>
</dbReference>
<feature type="domain" description="Glycosyl transferase family 1" evidence="1">
    <location>
        <begin position="225"/>
        <end position="312"/>
    </location>
</feature>
<comment type="caution">
    <text evidence="2">The sequence shown here is derived from an EMBL/GenBank/DDBJ whole genome shotgun (WGS) entry which is preliminary data.</text>
</comment>
<dbReference type="EMBL" id="JAHYCA010000004">
    <property type="protein sequence ID" value="MBW6391997.1"/>
    <property type="molecule type" value="Genomic_DNA"/>
</dbReference>
<evidence type="ECO:0000313" key="2">
    <source>
        <dbReference type="EMBL" id="MBW6391997.1"/>
    </source>
</evidence>
<evidence type="ECO:0000313" key="3">
    <source>
        <dbReference type="Proteomes" id="UP000769617"/>
    </source>
</evidence>
<evidence type="ECO:0000259" key="1">
    <source>
        <dbReference type="Pfam" id="PF00534"/>
    </source>
</evidence>
<gene>
    <name evidence="2" type="ORF">KPL81_12615</name>
</gene>
<dbReference type="PANTHER" id="PTHR45947">
    <property type="entry name" value="SULFOQUINOVOSYL TRANSFERASE SQD2"/>
    <property type="match status" value="1"/>
</dbReference>
<organism evidence="2 3">
    <name type="scientific">Billgrantia antri</name>
    <dbReference type="NCBI Taxonomy" id="2846777"/>
    <lineage>
        <taxon>Bacteria</taxon>
        <taxon>Pseudomonadati</taxon>
        <taxon>Pseudomonadota</taxon>
        <taxon>Gammaproteobacteria</taxon>
        <taxon>Oceanospirillales</taxon>
        <taxon>Halomonadaceae</taxon>
        <taxon>Billgrantia</taxon>
    </lineage>
</organism>
<dbReference type="CDD" id="cd03801">
    <property type="entry name" value="GT4_PimA-like"/>
    <property type="match status" value="1"/>
</dbReference>
<dbReference type="InterPro" id="IPR001296">
    <property type="entry name" value="Glyco_trans_1"/>
</dbReference>
<dbReference type="InterPro" id="IPR050194">
    <property type="entry name" value="Glycosyltransferase_grp1"/>
</dbReference>